<evidence type="ECO:0000313" key="3">
    <source>
        <dbReference type="EMBL" id="KAF6170798.1"/>
    </source>
</evidence>
<dbReference type="SUPFAM" id="SSF53335">
    <property type="entry name" value="S-adenosyl-L-methionine-dependent methyltransferases"/>
    <property type="match status" value="1"/>
</dbReference>
<dbReference type="InterPro" id="IPR042086">
    <property type="entry name" value="MeTrfase_capping"/>
</dbReference>
<proteinExistence type="predicted"/>
<dbReference type="OrthoDB" id="1523883at2759"/>
<dbReference type="GO" id="GO:0008168">
    <property type="term" value="F:methyltransferase activity"/>
    <property type="evidence" value="ECO:0007669"/>
    <property type="project" value="InterPro"/>
</dbReference>
<dbReference type="Pfam" id="PF03492">
    <property type="entry name" value="Methyltransf_7"/>
    <property type="match status" value="1"/>
</dbReference>
<organism evidence="3 4">
    <name type="scientific">Kingdonia uniflora</name>
    <dbReference type="NCBI Taxonomy" id="39325"/>
    <lineage>
        <taxon>Eukaryota</taxon>
        <taxon>Viridiplantae</taxon>
        <taxon>Streptophyta</taxon>
        <taxon>Embryophyta</taxon>
        <taxon>Tracheophyta</taxon>
        <taxon>Spermatophyta</taxon>
        <taxon>Magnoliopsida</taxon>
        <taxon>Ranunculales</taxon>
        <taxon>Circaeasteraceae</taxon>
        <taxon>Kingdonia</taxon>
    </lineage>
</organism>
<evidence type="ECO:0000313" key="4">
    <source>
        <dbReference type="Proteomes" id="UP000541444"/>
    </source>
</evidence>
<dbReference type="AlphaFoldDB" id="A0A7J7NV60"/>
<dbReference type="PANTHER" id="PTHR31009">
    <property type="entry name" value="S-ADENOSYL-L-METHIONINE:CARBOXYL METHYLTRANSFERASE FAMILY PROTEIN"/>
    <property type="match status" value="1"/>
</dbReference>
<evidence type="ECO:0000256" key="2">
    <source>
        <dbReference type="ARBA" id="ARBA00022842"/>
    </source>
</evidence>
<protein>
    <submittedName>
        <fullName evidence="3">Uncharacterized protein</fullName>
    </submittedName>
</protein>
<dbReference type="InterPro" id="IPR029063">
    <property type="entry name" value="SAM-dependent_MTases_sf"/>
</dbReference>
<name>A0A7J7NV60_9MAGN</name>
<sequence>MEVQQKTMEGPSIKKVEQFLHMNGGEGETSYAKNSKSQGKVLSMTKPIIEEAILAFYNTTIFPESIGIADLGCSAGPNTLVAVTEIMNAIDIQCRQLDRSSPEFQVYLNDLPGNDFNTVFKSLTPFHEKLHQEKGESFGPCFFAGVPGSFYGRLFPIKSLHFVHSSYSIHWLSQVPPELREDANVVLNKGKIYISKTSPVGVSVAYLTQFQRDFSVFLKSRSKEMVAGGHMVLTLRGRRVGDPSTDESCILWDFIAQALNDLVFEGLIEEKKVDSFNVPYYDPSPEEMKLEIQKEGSFTLSRLEIGVMDPKELLGSGNSIDKHVLDMLLAKGIRSVSEPILKSQFGEGVMGHLYERLGEHIGSTTKGITNVTLVLSLTRNA</sequence>
<gene>
    <name evidence="3" type="ORF">GIB67_015750</name>
</gene>
<keyword evidence="2" id="KW-0460">Magnesium</keyword>
<keyword evidence="4" id="KW-1185">Reference proteome</keyword>
<keyword evidence="1" id="KW-0479">Metal-binding</keyword>
<reference evidence="3 4" key="1">
    <citation type="journal article" date="2020" name="IScience">
        <title>Genome Sequencing of the Endangered Kingdonia uniflora (Circaeasteraceae, Ranunculales) Reveals Potential Mechanisms of Evolutionary Specialization.</title>
        <authorList>
            <person name="Sun Y."/>
            <person name="Deng T."/>
            <person name="Zhang A."/>
            <person name="Moore M.J."/>
            <person name="Landis J.B."/>
            <person name="Lin N."/>
            <person name="Zhang H."/>
            <person name="Zhang X."/>
            <person name="Huang J."/>
            <person name="Zhang X."/>
            <person name="Sun H."/>
            <person name="Wang H."/>
        </authorList>
    </citation>
    <scope>NUCLEOTIDE SEQUENCE [LARGE SCALE GENOMIC DNA]</scope>
    <source>
        <strain evidence="3">TB1705</strain>
        <tissue evidence="3">Leaf</tissue>
    </source>
</reference>
<dbReference type="InterPro" id="IPR005299">
    <property type="entry name" value="MeTrfase_7"/>
</dbReference>
<comment type="caution">
    <text evidence="3">The sequence shown here is derived from an EMBL/GenBank/DDBJ whole genome shotgun (WGS) entry which is preliminary data.</text>
</comment>
<dbReference type="Gene3D" id="1.10.1200.270">
    <property type="entry name" value="Methyltransferase, alpha-helical capping domain"/>
    <property type="match status" value="1"/>
</dbReference>
<dbReference type="Proteomes" id="UP000541444">
    <property type="component" value="Unassembled WGS sequence"/>
</dbReference>
<dbReference type="EMBL" id="JACGCM010000560">
    <property type="protein sequence ID" value="KAF6170798.1"/>
    <property type="molecule type" value="Genomic_DNA"/>
</dbReference>
<evidence type="ECO:0000256" key="1">
    <source>
        <dbReference type="ARBA" id="ARBA00022723"/>
    </source>
</evidence>
<dbReference type="Gene3D" id="3.40.50.150">
    <property type="entry name" value="Vaccinia Virus protein VP39"/>
    <property type="match status" value="1"/>
</dbReference>
<dbReference type="GO" id="GO:0046872">
    <property type="term" value="F:metal ion binding"/>
    <property type="evidence" value="ECO:0007669"/>
    <property type="project" value="UniProtKB-KW"/>
</dbReference>
<accession>A0A7J7NV60</accession>